<feature type="region of interest" description="Disordered" evidence="1">
    <location>
        <begin position="348"/>
        <end position="376"/>
    </location>
</feature>
<dbReference type="OrthoDB" id="3262937at2759"/>
<gene>
    <name evidence="2" type="ORF">EVG20_g7879</name>
</gene>
<feature type="compositionally biased region" description="Low complexity" evidence="1">
    <location>
        <begin position="31"/>
        <end position="41"/>
    </location>
</feature>
<evidence type="ECO:0000313" key="3">
    <source>
        <dbReference type="Proteomes" id="UP000298327"/>
    </source>
</evidence>
<protein>
    <submittedName>
        <fullName evidence="2">Uncharacterized protein</fullName>
    </submittedName>
</protein>
<name>A0A4Y9YAX0_9AGAM</name>
<feature type="compositionally biased region" description="Acidic residues" evidence="1">
    <location>
        <begin position="230"/>
        <end position="248"/>
    </location>
</feature>
<reference evidence="2 3" key="1">
    <citation type="submission" date="2019-02" db="EMBL/GenBank/DDBJ databases">
        <title>Genome sequencing of the rare red list fungi Dentipellis fragilis.</title>
        <authorList>
            <person name="Buettner E."/>
            <person name="Kellner H."/>
        </authorList>
    </citation>
    <scope>NUCLEOTIDE SEQUENCE [LARGE SCALE GENOMIC DNA]</scope>
    <source>
        <strain evidence="2 3">DSM 105465</strain>
    </source>
</reference>
<sequence>MAKRKRPPSDEESSPEPTRSQDETAKKPKLAAEPSSPSLSSTGEPAEVLVPVDRPLPKDPLRISALRWEAKTRLPIIWSIEGDDERVPYGSYADAIPPSTYLVPRTWSAKHEAFVYTVSPPHAARFTYRRSTYIGGFVPPLYGSPAAIFGDAEQQDPLLLVHRVLPASVCSAFRAERGEASSIGGSDGPPFVYEAGMACDTHIVESVPGHATCVGLGMPDLEMHRKAWEEQVDDESSEEEDDDGDGDGDLNSYAKPDENPGRWTGRWSRVFIERARTGQPLAHLDKVLWDYDGVWGVRVRLVPLADGVRTICDGPEEGEGKARLQSYRIQATILDVYVTPKFFEEVGVDETPQGNKGDEEAEIVGEVDEGEEVEAK</sequence>
<evidence type="ECO:0000256" key="1">
    <source>
        <dbReference type="SAM" id="MobiDB-lite"/>
    </source>
</evidence>
<organism evidence="2 3">
    <name type="scientific">Dentipellis fragilis</name>
    <dbReference type="NCBI Taxonomy" id="205917"/>
    <lineage>
        <taxon>Eukaryota</taxon>
        <taxon>Fungi</taxon>
        <taxon>Dikarya</taxon>
        <taxon>Basidiomycota</taxon>
        <taxon>Agaricomycotina</taxon>
        <taxon>Agaricomycetes</taxon>
        <taxon>Russulales</taxon>
        <taxon>Hericiaceae</taxon>
        <taxon>Dentipellis</taxon>
    </lineage>
</organism>
<feature type="region of interest" description="Disordered" evidence="1">
    <location>
        <begin position="1"/>
        <end position="54"/>
    </location>
</feature>
<feature type="region of interest" description="Disordered" evidence="1">
    <location>
        <begin position="229"/>
        <end position="260"/>
    </location>
</feature>
<accession>A0A4Y9YAX0</accession>
<dbReference type="EMBL" id="SEOQ01000634">
    <property type="protein sequence ID" value="TFY59190.1"/>
    <property type="molecule type" value="Genomic_DNA"/>
</dbReference>
<evidence type="ECO:0000313" key="2">
    <source>
        <dbReference type="EMBL" id="TFY59190.1"/>
    </source>
</evidence>
<feature type="compositionally biased region" description="Acidic residues" evidence="1">
    <location>
        <begin position="359"/>
        <end position="376"/>
    </location>
</feature>
<proteinExistence type="predicted"/>
<comment type="caution">
    <text evidence="2">The sequence shown here is derived from an EMBL/GenBank/DDBJ whole genome shotgun (WGS) entry which is preliminary data.</text>
</comment>
<dbReference type="AlphaFoldDB" id="A0A4Y9YAX0"/>
<keyword evidence="3" id="KW-1185">Reference proteome</keyword>
<dbReference type="Proteomes" id="UP000298327">
    <property type="component" value="Unassembled WGS sequence"/>
</dbReference>